<reference evidence="2 3" key="1">
    <citation type="submission" date="2017-09" db="EMBL/GenBank/DDBJ databases">
        <authorList>
            <person name="Ehlers B."/>
            <person name="Leendertz F.H."/>
        </authorList>
    </citation>
    <scope>NUCLEOTIDE SEQUENCE [LARGE SCALE GENOMIC DNA]</scope>
    <source>
        <strain evidence="2 3">DSM 27208</strain>
    </source>
</reference>
<keyword evidence="3" id="KW-1185">Reference proteome</keyword>
<dbReference type="GO" id="GO:0051213">
    <property type="term" value="F:dioxygenase activity"/>
    <property type="evidence" value="ECO:0007669"/>
    <property type="project" value="UniProtKB-KW"/>
</dbReference>
<feature type="domain" description="VOC" evidence="1">
    <location>
        <begin position="11"/>
        <end position="126"/>
    </location>
</feature>
<proteinExistence type="predicted"/>
<dbReference type="EMBL" id="OBEJ01000002">
    <property type="protein sequence ID" value="SNZ12490.1"/>
    <property type="molecule type" value="Genomic_DNA"/>
</dbReference>
<dbReference type="PROSITE" id="PS51819">
    <property type="entry name" value="VOC"/>
    <property type="match status" value="2"/>
</dbReference>
<keyword evidence="2" id="KW-0223">Dioxygenase</keyword>
<protein>
    <submittedName>
        <fullName evidence="2">Catechol 2,3-dioxygenase</fullName>
    </submittedName>
</protein>
<dbReference type="CDD" id="cd16359">
    <property type="entry name" value="VOC_BsCatE_like_C"/>
    <property type="match status" value="1"/>
</dbReference>
<dbReference type="PANTHER" id="PTHR43279">
    <property type="entry name" value="CATECHOL-2,3-DIOXYGENASE"/>
    <property type="match status" value="1"/>
</dbReference>
<accession>A0A285NSK4</accession>
<dbReference type="OrthoDB" id="37941at2157"/>
<evidence type="ECO:0000313" key="3">
    <source>
        <dbReference type="Proteomes" id="UP000219453"/>
    </source>
</evidence>
<evidence type="ECO:0000259" key="1">
    <source>
        <dbReference type="PROSITE" id="PS51819"/>
    </source>
</evidence>
<organism evidence="2 3">
    <name type="scientific">Natronoarchaeum philippinense</name>
    <dbReference type="NCBI Taxonomy" id="558529"/>
    <lineage>
        <taxon>Archaea</taxon>
        <taxon>Methanobacteriati</taxon>
        <taxon>Methanobacteriota</taxon>
        <taxon>Stenosarchaea group</taxon>
        <taxon>Halobacteria</taxon>
        <taxon>Halobacteriales</taxon>
        <taxon>Natronoarchaeaceae</taxon>
    </lineage>
</organism>
<dbReference type="Proteomes" id="UP000219453">
    <property type="component" value="Unassembled WGS sequence"/>
</dbReference>
<evidence type="ECO:0000313" key="2">
    <source>
        <dbReference type="EMBL" id="SNZ12490.1"/>
    </source>
</evidence>
<name>A0A285NSK4_NATPI</name>
<sequence>MGADGLPPETRMGMVTLRVNDLDEQVEFYRRVVGVPTVDREGDRATLRAGETALVELVEAPEATERPRTAAGLFHLAIRVPDRGALADALARVRSEWRLAGASDHDASEALYLSDPEGNGIEIYRDRPREEWTYDEDGRVVMTTEPLAFDALDDGDADTALPAETDLGHVHLETSALAPSRAFYVDDLGFEVSGAFDDGAAFLSAGGYHHHLAINTWNGRSTPVGDHRGLTAFEVVVPDADALAAVGERFETRGVDVERDDGAVRVEAPDGITVRVRAEE</sequence>
<gene>
    <name evidence="2" type="ORF">SAMN06269185_1771</name>
</gene>
<dbReference type="Gene3D" id="3.10.180.10">
    <property type="entry name" value="2,3-Dihydroxybiphenyl 1,2-Dioxygenase, domain 1"/>
    <property type="match status" value="2"/>
</dbReference>
<dbReference type="InterPro" id="IPR029068">
    <property type="entry name" value="Glyas_Bleomycin-R_OHBP_Dase"/>
</dbReference>
<feature type="domain" description="VOC" evidence="1">
    <location>
        <begin position="166"/>
        <end position="279"/>
    </location>
</feature>
<dbReference type="InterPro" id="IPR037523">
    <property type="entry name" value="VOC_core"/>
</dbReference>
<dbReference type="RefSeq" id="WP_097008707.1">
    <property type="nucleotide sequence ID" value="NZ_OBEJ01000002.1"/>
</dbReference>
<dbReference type="PANTHER" id="PTHR43279:SF1">
    <property type="entry name" value="CATECHOL-2,3-DIOXYGENASE"/>
    <property type="match status" value="1"/>
</dbReference>
<dbReference type="AlphaFoldDB" id="A0A285NSK4"/>
<dbReference type="SUPFAM" id="SSF54593">
    <property type="entry name" value="Glyoxalase/Bleomycin resistance protein/Dihydroxybiphenyl dioxygenase"/>
    <property type="match status" value="2"/>
</dbReference>
<dbReference type="Pfam" id="PF00903">
    <property type="entry name" value="Glyoxalase"/>
    <property type="match status" value="2"/>
</dbReference>
<dbReference type="InterPro" id="IPR004360">
    <property type="entry name" value="Glyas_Fos-R_dOase_dom"/>
</dbReference>
<keyword evidence="2" id="KW-0560">Oxidoreductase</keyword>